<organism evidence="2 3">
    <name type="scientific">Bodo saltans</name>
    <name type="common">Flagellated protozoan</name>
    <dbReference type="NCBI Taxonomy" id="75058"/>
    <lineage>
        <taxon>Eukaryota</taxon>
        <taxon>Discoba</taxon>
        <taxon>Euglenozoa</taxon>
        <taxon>Kinetoplastea</taxon>
        <taxon>Metakinetoplastina</taxon>
        <taxon>Eubodonida</taxon>
        <taxon>Bodonidae</taxon>
        <taxon>Bodo</taxon>
    </lineage>
</organism>
<reference evidence="3" key="1">
    <citation type="submission" date="2015-09" db="EMBL/GenBank/DDBJ databases">
        <authorList>
            <consortium name="Pathogen Informatics"/>
        </authorList>
    </citation>
    <scope>NUCLEOTIDE SEQUENCE [LARGE SCALE GENOMIC DNA]</scope>
    <source>
        <strain evidence="3">Lake Konstanz</strain>
    </source>
</reference>
<evidence type="ECO:0000313" key="3">
    <source>
        <dbReference type="Proteomes" id="UP000051952"/>
    </source>
</evidence>
<keyword evidence="1" id="KW-0472">Membrane</keyword>
<dbReference type="AlphaFoldDB" id="A0A0S4IZA3"/>
<keyword evidence="3" id="KW-1185">Reference proteome</keyword>
<gene>
    <name evidence="2" type="ORF">BSAL_77380</name>
</gene>
<evidence type="ECO:0000313" key="2">
    <source>
        <dbReference type="EMBL" id="CUG31067.1"/>
    </source>
</evidence>
<evidence type="ECO:0000256" key="1">
    <source>
        <dbReference type="SAM" id="Phobius"/>
    </source>
</evidence>
<accession>A0A0S4IZA3</accession>
<dbReference type="Proteomes" id="UP000051952">
    <property type="component" value="Unassembled WGS sequence"/>
</dbReference>
<keyword evidence="1" id="KW-1133">Transmembrane helix</keyword>
<feature type="transmembrane region" description="Helical" evidence="1">
    <location>
        <begin position="45"/>
        <end position="67"/>
    </location>
</feature>
<keyword evidence="1 2" id="KW-0812">Transmembrane</keyword>
<protein>
    <submittedName>
        <fullName evidence="2">Transmembrane protein, putative</fullName>
    </submittedName>
</protein>
<dbReference type="EMBL" id="CYKH01000745">
    <property type="protein sequence ID" value="CUG31067.1"/>
    <property type="molecule type" value="Genomic_DNA"/>
</dbReference>
<feature type="transmembrane region" description="Helical" evidence="1">
    <location>
        <begin position="87"/>
        <end position="104"/>
    </location>
</feature>
<name>A0A0S4IZA3_BODSA</name>
<proteinExistence type="predicted"/>
<dbReference type="VEuPathDB" id="TriTrypDB:BSAL_77380"/>
<sequence length="127" mass="14280">MLTPFLCATNVKSQSERLSRSDSPVVFLEKNESESSRKKTQQVSLVAFNTFFAILFHVSVGVCFHLLRTVLSHTPTAKCQKKNSPPFGLLFVGLLLSFLLLHYLELADIAVLCQICLCESTSYFNFK</sequence>